<dbReference type="Gene3D" id="3.30.40.10">
    <property type="entry name" value="Zinc/RING finger domain, C3HC4 (zinc finger)"/>
    <property type="match status" value="1"/>
</dbReference>
<dbReference type="EMBL" id="SZYD01000015">
    <property type="protein sequence ID" value="KAD3641864.1"/>
    <property type="molecule type" value="Genomic_DNA"/>
</dbReference>
<feature type="domain" description="CHY-type" evidence="8">
    <location>
        <begin position="722"/>
        <end position="798"/>
    </location>
</feature>
<dbReference type="InterPro" id="IPR013083">
    <property type="entry name" value="Znf_RING/FYVE/PHD"/>
</dbReference>
<dbReference type="NCBIfam" id="TIGR00756">
    <property type="entry name" value="PPR"/>
    <property type="match status" value="5"/>
</dbReference>
<evidence type="ECO:0000256" key="6">
    <source>
        <dbReference type="PROSITE-ProRule" id="PRU00708"/>
    </source>
</evidence>
<dbReference type="InterPro" id="IPR008913">
    <property type="entry name" value="Znf_CHY"/>
</dbReference>
<dbReference type="InterPro" id="IPR039512">
    <property type="entry name" value="RCHY1_zinc-ribbon"/>
</dbReference>
<dbReference type="SUPFAM" id="SSF161245">
    <property type="entry name" value="Zinc hairpin stack"/>
    <property type="match status" value="1"/>
</dbReference>
<dbReference type="OrthoDB" id="185373at2759"/>
<dbReference type="GO" id="GO:0008270">
    <property type="term" value="F:zinc ion binding"/>
    <property type="evidence" value="ECO:0007669"/>
    <property type="project" value="UniProtKB-KW"/>
</dbReference>
<dbReference type="InterPro" id="IPR037275">
    <property type="entry name" value="Znf_CTCHY_sf"/>
</dbReference>
<dbReference type="InterPro" id="IPR001841">
    <property type="entry name" value="Znf_RING"/>
</dbReference>
<evidence type="ECO:0000256" key="5">
    <source>
        <dbReference type="PROSITE-ProRule" id="PRU00601"/>
    </source>
</evidence>
<feature type="repeat" description="PPR" evidence="6">
    <location>
        <begin position="358"/>
        <end position="392"/>
    </location>
</feature>
<feature type="repeat" description="PPR" evidence="6">
    <location>
        <begin position="393"/>
        <end position="427"/>
    </location>
</feature>
<dbReference type="Pfam" id="PF13812">
    <property type="entry name" value="PPR_3"/>
    <property type="match status" value="1"/>
</dbReference>
<dbReference type="Gene3D" id="2.20.28.10">
    <property type="match status" value="1"/>
</dbReference>
<dbReference type="Pfam" id="PF13041">
    <property type="entry name" value="PPR_2"/>
    <property type="match status" value="1"/>
</dbReference>
<dbReference type="Pfam" id="PF13639">
    <property type="entry name" value="zf-RING_2"/>
    <property type="match status" value="1"/>
</dbReference>
<comment type="caution">
    <text evidence="10">The sequence shown here is derived from an EMBL/GenBank/DDBJ whole genome shotgun (WGS) entry which is preliminary data.</text>
</comment>
<dbReference type="PANTHER" id="PTHR21319:SF53">
    <property type="entry name" value="RING FINGER AND CHY ZINC FINGER DOMAIN-CONTAINING PROTEIN 1"/>
    <property type="match status" value="1"/>
</dbReference>
<evidence type="ECO:0008006" key="12">
    <source>
        <dbReference type="Google" id="ProtNLM"/>
    </source>
</evidence>
<dbReference type="Pfam" id="PF01535">
    <property type="entry name" value="PPR"/>
    <property type="match status" value="3"/>
</dbReference>
<dbReference type="Proteomes" id="UP000326396">
    <property type="component" value="Linkage Group LG5"/>
</dbReference>
<keyword evidence="11" id="KW-1185">Reference proteome</keyword>
<name>A0A5N6MRD4_9ASTR</name>
<gene>
    <name evidence="10" type="ORF">E3N88_31088</name>
</gene>
<dbReference type="SUPFAM" id="SSF57850">
    <property type="entry name" value="RING/U-box"/>
    <property type="match status" value="1"/>
</dbReference>
<dbReference type="GO" id="GO:0006511">
    <property type="term" value="P:ubiquitin-dependent protein catabolic process"/>
    <property type="evidence" value="ECO:0007669"/>
    <property type="project" value="TreeGrafter"/>
</dbReference>
<keyword evidence="2" id="KW-0677">Repeat</keyword>
<evidence type="ECO:0000313" key="10">
    <source>
        <dbReference type="EMBL" id="KAD3641864.1"/>
    </source>
</evidence>
<evidence type="ECO:0000256" key="1">
    <source>
        <dbReference type="ARBA" id="ARBA00022723"/>
    </source>
</evidence>
<evidence type="ECO:0000313" key="11">
    <source>
        <dbReference type="Proteomes" id="UP000326396"/>
    </source>
</evidence>
<keyword evidence="3 5" id="KW-0863">Zinc-finger</keyword>
<dbReference type="AlphaFoldDB" id="A0A5N6MRD4"/>
<feature type="repeat" description="PPR" evidence="6">
    <location>
        <begin position="253"/>
        <end position="287"/>
    </location>
</feature>
<dbReference type="GO" id="GO:0061630">
    <property type="term" value="F:ubiquitin protein ligase activity"/>
    <property type="evidence" value="ECO:0007669"/>
    <property type="project" value="TreeGrafter"/>
</dbReference>
<evidence type="ECO:0000256" key="4">
    <source>
        <dbReference type="ARBA" id="ARBA00022833"/>
    </source>
</evidence>
<dbReference type="GO" id="GO:0005737">
    <property type="term" value="C:cytoplasm"/>
    <property type="evidence" value="ECO:0007669"/>
    <property type="project" value="UniProtKB-ARBA"/>
</dbReference>
<feature type="repeat" description="PPR" evidence="6">
    <location>
        <begin position="428"/>
        <end position="462"/>
    </location>
</feature>
<evidence type="ECO:0000259" key="9">
    <source>
        <dbReference type="PROSITE" id="PS51270"/>
    </source>
</evidence>
<evidence type="ECO:0000256" key="2">
    <source>
        <dbReference type="ARBA" id="ARBA00022737"/>
    </source>
</evidence>
<feature type="domain" description="RING-type" evidence="7">
    <location>
        <begin position="865"/>
        <end position="907"/>
    </location>
</feature>
<sequence length="972" mass="110722">MAISSSSSDFPLASINKNFTFNPAKTSPIRLFLSHLSSSSSRLQILNSSSSSYPPILEDGSTNCQDFQDSSVPESEYLNAMICNLFKDSKTEELGFECYLKAKRNPDFVPERSTLHHLIRYAMRLEKWNLVWSISEDIRKFNVYPDTSYCCRIISSCIRARRFKLANNLLQVLKFENEVACLTFNSAMKAYNKLHMYSSTVTVFEIMKSSGVELDAECYAHTMEAHLKMGKNENVVSLFEELQSSELKSTSFGSQIYRILCESLGKSGKPVEALGFFREMMNKGFPEDPSFYSSLISSFVSIKDVDSAEELLKEAKGKKMLRDPSVFLKLVLMYIDLGSLEKTLDIVSYMKEMNIKVSDCIFCAIVNGFSRQKEPAFAAKVYEDLVSQGCVPGQVTYASVLNVYSRTGLYKKAEGVFWEMENKGFDKCVVAYSSMIAMYGKTNRIRDAMRLVAKMKEKGVEPNVWIYNSLLDMHGKVLNLKQVEKIWKEMKRRKVSPDKVSYTSVISAYSKAREFETCVNYYNEYRLNGGRIDRAMGGIMVGVYSKMSRVDELVKLLQDMNAEGTRLDARLYRSSLNALRDAVAEHFGGVMYGDDQNHVERLDAVLIRSPGLMDVDFFKNQETMQWISAFLLEAWNFALMNCSCFRLNCFGDDLLQLFNIDWIMLLLMSTHEPVNLYLQGSNAESTTLAIVVTEEPKLDNHQIHGDGVPFVADTMNSEGRDDGTLEYGCSHYHRRCRIRAPCCNEIFDCRHCHNEAKNDINVDKKERHTIPRHQIQQVICTLCGTEQEVRQTCVNCGVCMGKYFCGACKLFDDDISKRQYHCDGCGICRIGGQENFFHCDKCGCCYSTFLKNSHPCVEGAMHHDCPVCFEYLFDSIDDVVVMPCGHTIHKKCLKEMQQHMQYACPLCFKSVCDMSKAWEKLDMEIAATPMPEFYQNKSIWILCNDCGGNSKVPFHIVAHKCPKCKSYNTRQT</sequence>
<dbReference type="SUPFAM" id="SSF161219">
    <property type="entry name" value="CHY zinc finger-like"/>
    <property type="match status" value="1"/>
</dbReference>
<dbReference type="PROSITE" id="PS51266">
    <property type="entry name" value="ZF_CHY"/>
    <property type="match status" value="1"/>
</dbReference>
<accession>A0A5N6MRD4</accession>
<reference evidence="10 11" key="1">
    <citation type="submission" date="2019-05" db="EMBL/GenBank/DDBJ databases">
        <title>Mikania micrantha, genome provides insights into the molecular mechanism of rapid growth.</title>
        <authorList>
            <person name="Liu B."/>
        </authorList>
    </citation>
    <scope>NUCLEOTIDE SEQUENCE [LARGE SCALE GENOMIC DNA]</scope>
    <source>
        <strain evidence="10">NLD-2019</strain>
        <tissue evidence="10">Leaf</tissue>
    </source>
</reference>
<dbReference type="PROSITE" id="PS51270">
    <property type="entry name" value="ZF_CTCHY"/>
    <property type="match status" value="1"/>
</dbReference>
<dbReference type="PROSITE" id="PS50089">
    <property type="entry name" value="ZF_RING_2"/>
    <property type="match status" value="1"/>
</dbReference>
<dbReference type="GO" id="GO:0005634">
    <property type="term" value="C:nucleus"/>
    <property type="evidence" value="ECO:0007669"/>
    <property type="project" value="TreeGrafter"/>
</dbReference>
<dbReference type="InterPro" id="IPR017921">
    <property type="entry name" value="Znf_CTCHY"/>
</dbReference>
<dbReference type="PROSITE" id="PS51375">
    <property type="entry name" value="PPR"/>
    <property type="match status" value="5"/>
</dbReference>
<organism evidence="10 11">
    <name type="scientific">Mikania micrantha</name>
    <name type="common">bitter vine</name>
    <dbReference type="NCBI Taxonomy" id="192012"/>
    <lineage>
        <taxon>Eukaryota</taxon>
        <taxon>Viridiplantae</taxon>
        <taxon>Streptophyta</taxon>
        <taxon>Embryophyta</taxon>
        <taxon>Tracheophyta</taxon>
        <taxon>Spermatophyta</taxon>
        <taxon>Magnoliopsida</taxon>
        <taxon>eudicotyledons</taxon>
        <taxon>Gunneridae</taxon>
        <taxon>Pentapetalae</taxon>
        <taxon>asterids</taxon>
        <taxon>campanulids</taxon>
        <taxon>Asterales</taxon>
        <taxon>Asteraceae</taxon>
        <taxon>Asteroideae</taxon>
        <taxon>Heliantheae alliance</taxon>
        <taxon>Eupatorieae</taxon>
        <taxon>Mikania</taxon>
    </lineage>
</organism>
<evidence type="ECO:0000256" key="3">
    <source>
        <dbReference type="ARBA" id="ARBA00022771"/>
    </source>
</evidence>
<proteinExistence type="predicted"/>
<dbReference type="Pfam" id="PF14599">
    <property type="entry name" value="zinc_ribbon_6"/>
    <property type="match status" value="1"/>
</dbReference>
<dbReference type="Gene3D" id="1.25.40.10">
    <property type="entry name" value="Tetratricopeptide repeat domain"/>
    <property type="match status" value="4"/>
</dbReference>
<dbReference type="Pfam" id="PF05495">
    <property type="entry name" value="zf-CHY"/>
    <property type="match status" value="1"/>
</dbReference>
<protein>
    <recommendedName>
        <fullName evidence="12">RING-type domain-containing protein</fullName>
    </recommendedName>
</protein>
<dbReference type="SUPFAM" id="SSF81901">
    <property type="entry name" value="HCP-like"/>
    <property type="match status" value="1"/>
</dbReference>
<keyword evidence="4" id="KW-0862">Zinc</keyword>
<keyword evidence="1" id="KW-0479">Metal-binding</keyword>
<dbReference type="InterPro" id="IPR002885">
    <property type="entry name" value="PPR_rpt"/>
</dbReference>
<dbReference type="GO" id="GO:0016567">
    <property type="term" value="P:protein ubiquitination"/>
    <property type="evidence" value="ECO:0007669"/>
    <property type="project" value="TreeGrafter"/>
</dbReference>
<evidence type="ECO:0000259" key="7">
    <source>
        <dbReference type="PROSITE" id="PS50089"/>
    </source>
</evidence>
<dbReference type="PANTHER" id="PTHR21319">
    <property type="entry name" value="RING FINGER AND CHY ZINC FINGER DOMAIN-CONTAINING PROTEIN 1"/>
    <property type="match status" value="1"/>
</dbReference>
<feature type="repeat" description="PPR" evidence="6">
    <location>
        <begin position="463"/>
        <end position="497"/>
    </location>
</feature>
<dbReference type="CDD" id="cd16464">
    <property type="entry name" value="RING-H2_Pirh2-like"/>
    <property type="match status" value="1"/>
</dbReference>
<dbReference type="SMART" id="SM00184">
    <property type="entry name" value="RING"/>
    <property type="match status" value="1"/>
</dbReference>
<feature type="domain" description="CTCHY-type" evidence="9">
    <location>
        <begin position="800"/>
        <end position="864"/>
    </location>
</feature>
<dbReference type="InterPro" id="IPR011990">
    <property type="entry name" value="TPR-like_helical_dom_sf"/>
</dbReference>
<evidence type="ECO:0000259" key="8">
    <source>
        <dbReference type="PROSITE" id="PS51266"/>
    </source>
</evidence>
<dbReference type="InterPro" id="IPR037274">
    <property type="entry name" value="Znf_CHY_sf"/>
</dbReference>